<dbReference type="AlphaFoldDB" id="A0A6P7HT97"/>
<evidence type="ECO:0000313" key="10">
    <source>
        <dbReference type="Proteomes" id="UP000515145"/>
    </source>
</evidence>
<dbReference type="Pfam" id="PF00069">
    <property type="entry name" value="Pkinase"/>
    <property type="match status" value="1"/>
</dbReference>
<accession>A0A6P7HT97</accession>
<keyword evidence="5 6" id="KW-0067">ATP-binding</keyword>
<dbReference type="GO" id="GO:0005524">
    <property type="term" value="F:ATP binding"/>
    <property type="evidence" value="ECO:0007669"/>
    <property type="project" value="UniProtKB-UniRule"/>
</dbReference>
<dbReference type="GO" id="GO:0046332">
    <property type="term" value="F:SMAD binding"/>
    <property type="evidence" value="ECO:0007669"/>
    <property type="project" value="TreeGrafter"/>
</dbReference>
<evidence type="ECO:0000256" key="2">
    <source>
        <dbReference type="ARBA" id="ARBA00022679"/>
    </source>
</evidence>
<dbReference type="Gene3D" id="3.30.200.20">
    <property type="entry name" value="Phosphorylase Kinase, domain 1"/>
    <property type="match status" value="1"/>
</dbReference>
<gene>
    <name evidence="11" type="primary">LOC114427832</name>
</gene>
<dbReference type="PANTHER" id="PTHR24058">
    <property type="entry name" value="DUAL SPECIFICITY PROTEIN KINASE"/>
    <property type="match status" value="1"/>
</dbReference>
<protein>
    <submittedName>
        <fullName evidence="11">Homeodomain-interacting protein kinase 2-like</fullName>
    </submittedName>
</protein>
<keyword evidence="4" id="KW-0418">Kinase</keyword>
<keyword evidence="3 6" id="KW-0547">Nucleotide-binding</keyword>
<evidence type="ECO:0000256" key="6">
    <source>
        <dbReference type="PROSITE-ProRule" id="PRU10141"/>
    </source>
</evidence>
<evidence type="ECO:0000256" key="5">
    <source>
        <dbReference type="ARBA" id="ARBA00022840"/>
    </source>
</evidence>
<reference evidence="10" key="1">
    <citation type="submission" date="2024-06" db="UniProtKB">
        <authorList>
            <consortium name="RefSeq"/>
        </authorList>
    </citation>
    <scope>NUCLEOTIDE SEQUENCE [LARGE SCALE GENOMIC DNA]</scope>
</reference>
<dbReference type="GO" id="GO:0004674">
    <property type="term" value="F:protein serine/threonine kinase activity"/>
    <property type="evidence" value="ECO:0007669"/>
    <property type="project" value="UniProtKB-KW"/>
</dbReference>
<keyword evidence="2" id="KW-0808">Transferase</keyword>
<evidence type="ECO:0000259" key="9">
    <source>
        <dbReference type="PROSITE" id="PS50011"/>
    </source>
</evidence>
<dbReference type="GO" id="GO:0042771">
    <property type="term" value="P:intrinsic apoptotic signaling pathway in response to DNA damage by p53 class mediator"/>
    <property type="evidence" value="ECO:0007669"/>
    <property type="project" value="TreeGrafter"/>
</dbReference>
<dbReference type="GO" id="GO:0003714">
    <property type="term" value="F:transcription corepressor activity"/>
    <property type="evidence" value="ECO:0007669"/>
    <property type="project" value="TreeGrafter"/>
</dbReference>
<feature type="binding site" evidence="6">
    <location>
        <position position="43"/>
    </location>
    <ligand>
        <name>ATP</name>
        <dbReference type="ChEBI" id="CHEBI:30616"/>
    </ligand>
</feature>
<organism evidence="10 11">
    <name type="scientific">Parambassis ranga</name>
    <name type="common">Indian glassy fish</name>
    <dbReference type="NCBI Taxonomy" id="210632"/>
    <lineage>
        <taxon>Eukaryota</taxon>
        <taxon>Metazoa</taxon>
        <taxon>Chordata</taxon>
        <taxon>Craniata</taxon>
        <taxon>Vertebrata</taxon>
        <taxon>Euteleostomi</taxon>
        <taxon>Actinopterygii</taxon>
        <taxon>Neopterygii</taxon>
        <taxon>Teleostei</taxon>
        <taxon>Neoteleostei</taxon>
        <taxon>Acanthomorphata</taxon>
        <taxon>Ovalentaria</taxon>
        <taxon>Ambassidae</taxon>
        <taxon>Parambassis</taxon>
    </lineage>
</organism>
<dbReference type="PROSITE" id="PS00108">
    <property type="entry name" value="PROTEIN_KINASE_ST"/>
    <property type="match status" value="1"/>
</dbReference>
<evidence type="ECO:0000256" key="3">
    <source>
        <dbReference type="ARBA" id="ARBA00022741"/>
    </source>
</evidence>
<feature type="compositionally biased region" description="Low complexity" evidence="8">
    <location>
        <begin position="373"/>
        <end position="409"/>
    </location>
</feature>
<sequence>MFKYYLTEIIGQGVFGTVFSGYRLPCGRIVAVKRVTDEAIALKEIKILKKLRGLDPDKCNLVNFYGCFKQGSSTYIALERLNINIHNYMENVHKTYLPLDEIQAILHQTLVALNALKSIGIVHLDIKPDNIMLCYAYPLRVKLIDFGLATNVSEIEQGSFKQPTGYRAPEVTLGLPVTEAVDMWSLGCVAAFMYINSHLFPIQDSFEELSIIIQMQGQPANHVLDKGMFTEKFFWKKIHGEQHTWQLKTRDEYMSTNNTKSRKYGGISKDFHCVDDLLKIRQVTDMKWKENRAFLRLLQTMLDTDPAKRITPTDALWHQFLTMRLFPNKSPTDPSEIQDVEEPTPSTSCSFGGQNNPDSNTNNTATSVPQSVNPENNPDSNTNNTATSVPQSVNPENNPDSNTNNTATSVPQSVKPENNPDSNTNNTATSVPQSVKPEDTAGEV</sequence>
<evidence type="ECO:0000256" key="7">
    <source>
        <dbReference type="RuleBase" id="RU000304"/>
    </source>
</evidence>
<dbReference type="GO" id="GO:0005737">
    <property type="term" value="C:cytoplasm"/>
    <property type="evidence" value="ECO:0007669"/>
    <property type="project" value="TreeGrafter"/>
</dbReference>
<dbReference type="RefSeq" id="XP_028251839.1">
    <property type="nucleotide sequence ID" value="XM_028396038.1"/>
</dbReference>
<dbReference type="OrthoDB" id="437530at2759"/>
<dbReference type="SUPFAM" id="SSF56112">
    <property type="entry name" value="Protein kinase-like (PK-like)"/>
    <property type="match status" value="1"/>
</dbReference>
<proteinExistence type="inferred from homology"/>
<evidence type="ECO:0000256" key="8">
    <source>
        <dbReference type="SAM" id="MobiDB-lite"/>
    </source>
</evidence>
<dbReference type="Proteomes" id="UP000515145">
    <property type="component" value="Chromosome 22"/>
</dbReference>
<feature type="region of interest" description="Disordered" evidence="8">
    <location>
        <begin position="328"/>
        <end position="444"/>
    </location>
</feature>
<dbReference type="InParanoid" id="A0A6P7HT97"/>
<dbReference type="PROSITE" id="PS00107">
    <property type="entry name" value="PROTEIN_KINASE_ATP"/>
    <property type="match status" value="1"/>
</dbReference>
<dbReference type="SMART" id="SM00220">
    <property type="entry name" value="S_TKc"/>
    <property type="match status" value="1"/>
</dbReference>
<dbReference type="InterPro" id="IPR011009">
    <property type="entry name" value="Kinase-like_dom_sf"/>
</dbReference>
<dbReference type="PANTHER" id="PTHR24058:SF53">
    <property type="entry name" value="HOMEODOMAIN-INTERACTING PROTEIN KINASE 2"/>
    <property type="match status" value="1"/>
</dbReference>
<dbReference type="GO" id="GO:0003713">
    <property type="term" value="F:transcription coactivator activity"/>
    <property type="evidence" value="ECO:0007669"/>
    <property type="project" value="TreeGrafter"/>
</dbReference>
<dbReference type="GO" id="GO:0045944">
    <property type="term" value="P:positive regulation of transcription by RNA polymerase II"/>
    <property type="evidence" value="ECO:0007669"/>
    <property type="project" value="TreeGrafter"/>
</dbReference>
<dbReference type="PROSITE" id="PS50011">
    <property type="entry name" value="PROTEIN_KINASE_DOM"/>
    <property type="match status" value="1"/>
</dbReference>
<dbReference type="InterPro" id="IPR017441">
    <property type="entry name" value="Protein_kinase_ATP_BS"/>
</dbReference>
<name>A0A6P7HT97_9TELE</name>
<feature type="compositionally biased region" description="Polar residues" evidence="8">
    <location>
        <begin position="410"/>
        <end position="433"/>
    </location>
</feature>
<dbReference type="InterPro" id="IPR008271">
    <property type="entry name" value="Ser/Thr_kinase_AS"/>
</dbReference>
<comment type="similarity">
    <text evidence="7">Belongs to the protein kinase superfamily.</text>
</comment>
<feature type="compositionally biased region" description="Polar residues" evidence="8">
    <location>
        <begin position="344"/>
        <end position="372"/>
    </location>
</feature>
<evidence type="ECO:0000256" key="4">
    <source>
        <dbReference type="ARBA" id="ARBA00022777"/>
    </source>
</evidence>
<dbReference type="InterPro" id="IPR050494">
    <property type="entry name" value="Ser_Thr_dual-spec_kinase"/>
</dbReference>
<dbReference type="GO" id="GO:0016605">
    <property type="term" value="C:PML body"/>
    <property type="evidence" value="ECO:0007669"/>
    <property type="project" value="TreeGrafter"/>
</dbReference>
<feature type="domain" description="Protein kinase" evidence="9">
    <location>
        <begin position="4"/>
        <end position="321"/>
    </location>
</feature>
<keyword evidence="10" id="KW-1185">Reference proteome</keyword>
<evidence type="ECO:0000256" key="1">
    <source>
        <dbReference type="ARBA" id="ARBA00022527"/>
    </source>
</evidence>
<evidence type="ECO:0000313" key="11">
    <source>
        <dbReference type="RefSeq" id="XP_028251839.1"/>
    </source>
</evidence>
<keyword evidence="1 7" id="KW-0723">Serine/threonine-protein kinase</keyword>
<dbReference type="Gene3D" id="1.10.510.10">
    <property type="entry name" value="Transferase(Phosphotransferase) domain 1"/>
    <property type="match status" value="1"/>
</dbReference>
<dbReference type="GeneID" id="114427832"/>
<dbReference type="GO" id="GO:0004713">
    <property type="term" value="F:protein tyrosine kinase activity"/>
    <property type="evidence" value="ECO:0007669"/>
    <property type="project" value="TreeGrafter"/>
</dbReference>
<dbReference type="GO" id="GO:0007224">
    <property type="term" value="P:smoothened signaling pathway"/>
    <property type="evidence" value="ECO:0007669"/>
    <property type="project" value="TreeGrafter"/>
</dbReference>
<dbReference type="InterPro" id="IPR000719">
    <property type="entry name" value="Prot_kinase_dom"/>
</dbReference>
<reference evidence="11" key="2">
    <citation type="submission" date="2025-08" db="UniProtKB">
        <authorList>
            <consortium name="RefSeq"/>
        </authorList>
    </citation>
    <scope>IDENTIFICATION</scope>
</reference>